<dbReference type="InterPro" id="IPR001387">
    <property type="entry name" value="Cro/C1-type_HTH"/>
</dbReference>
<dbReference type="InterPro" id="IPR010982">
    <property type="entry name" value="Lambda_DNA-bd_dom_sf"/>
</dbReference>
<sequence>MNFIGKRLKIARKIKGFSQEKLSQKLNKEVSKQSISKYERGLMNPGSSIVNKLAEVLDVKIDYFFRPFKNELKSLNFRKKTKLSKKNEDKIKFEVLDKLERYIELEEIVGSKKDFKNPFENNVIKNKEEAERYAEKLRKKWEFGLQNPLLNLSELLEEKGIHIIEVEVDENFDGLSSFSNGNYFIVINKNFDNVRKRFTLSHELAHLLFEFENKEEKLCNQFSGAFLLPQKIIFTEFGRKRTSISLRELITIKENYGISLQGVVERLYNLEIISKTSRKNFYIYLNKKGWKKNEPGVYSSIEYSERFEQLLNKALALNLISLSKAAALANKSIYQIREDFVCPI</sequence>
<comment type="caution">
    <text evidence="3">The sequence shown here is derived from an EMBL/GenBank/DDBJ whole genome shotgun (WGS) entry which is preliminary data.</text>
</comment>
<evidence type="ECO:0000259" key="2">
    <source>
        <dbReference type="PROSITE" id="PS50943"/>
    </source>
</evidence>
<dbReference type="SUPFAM" id="SSF47413">
    <property type="entry name" value="lambda repressor-like DNA-binding domains"/>
    <property type="match status" value="1"/>
</dbReference>
<accession>A0A5D0MAE6</accession>
<evidence type="ECO:0000313" key="4">
    <source>
        <dbReference type="Proteomes" id="UP000324143"/>
    </source>
</evidence>
<dbReference type="GO" id="GO:0003677">
    <property type="term" value="F:DNA binding"/>
    <property type="evidence" value="ECO:0007669"/>
    <property type="project" value="InterPro"/>
</dbReference>
<evidence type="ECO:0000256" key="1">
    <source>
        <dbReference type="ARBA" id="ARBA00007227"/>
    </source>
</evidence>
<dbReference type="PANTHER" id="PTHR43236">
    <property type="entry name" value="ANTITOXIN HIGA1"/>
    <property type="match status" value="1"/>
</dbReference>
<organism evidence="3 4">
    <name type="scientific">Candidatus Mcinerneyibacterium aminivorans</name>
    <dbReference type="NCBI Taxonomy" id="2703815"/>
    <lineage>
        <taxon>Bacteria</taxon>
        <taxon>Candidatus Macinerneyibacteriota</taxon>
        <taxon>Candidatus Mcinerneyibacteria</taxon>
        <taxon>Candidatus Mcinerneyibacteriales</taxon>
        <taxon>Candidatus Mcinerneyibacteriaceae</taxon>
        <taxon>Candidatus Mcinerneyibacterium</taxon>
    </lineage>
</organism>
<dbReference type="Gene3D" id="1.10.260.40">
    <property type="entry name" value="lambda repressor-like DNA-binding domains"/>
    <property type="match status" value="1"/>
</dbReference>
<proteinExistence type="inferred from homology"/>
<dbReference type="PANTHER" id="PTHR43236:SF1">
    <property type="entry name" value="BLL7220 PROTEIN"/>
    <property type="match status" value="1"/>
</dbReference>
<dbReference type="CDD" id="cd00093">
    <property type="entry name" value="HTH_XRE"/>
    <property type="match status" value="1"/>
</dbReference>
<dbReference type="SMART" id="SM00530">
    <property type="entry name" value="HTH_XRE"/>
    <property type="match status" value="1"/>
</dbReference>
<dbReference type="PROSITE" id="PS50943">
    <property type="entry name" value="HTH_CROC1"/>
    <property type="match status" value="1"/>
</dbReference>
<comment type="similarity">
    <text evidence="1">Belongs to the short-chain fatty acyl-CoA assimilation regulator (ScfR) family.</text>
</comment>
<evidence type="ECO:0000313" key="3">
    <source>
        <dbReference type="EMBL" id="TYB30754.1"/>
    </source>
</evidence>
<dbReference type="Proteomes" id="UP000324143">
    <property type="component" value="Unassembled WGS sequence"/>
</dbReference>
<dbReference type="Pfam" id="PF06114">
    <property type="entry name" value="Peptidase_M78"/>
    <property type="match status" value="1"/>
</dbReference>
<gene>
    <name evidence="3" type="ORF">FXF47_07605</name>
</gene>
<dbReference type="Gene3D" id="1.10.10.2910">
    <property type="match status" value="1"/>
</dbReference>
<dbReference type="EMBL" id="VSIX01000083">
    <property type="protein sequence ID" value="TYB30754.1"/>
    <property type="molecule type" value="Genomic_DNA"/>
</dbReference>
<dbReference type="Pfam" id="PF01381">
    <property type="entry name" value="HTH_3"/>
    <property type="match status" value="1"/>
</dbReference>
<feature type="domain" description="HTH cro/C1-type" evidence="2">
    <location>
        <begin position="8"/>
        <end position="64"/>
    </location>
</feature>
<dbReference type="InterPro" id="IPR010359">
    <property type="entry name" value="IrrE_HExxH"/>
</dbReference>
<keyword evidence="4" id="KW-1185">Reference proteome</keyword>
<name>A0A5D0MAE6_9BACT</name>
<reference evidence="3" key="1">
    <citation type="submission" date="2019-08" db="EMBL/GenBank/DDBJ databases">
        <title>Genomic characterization of a novel candidate phylum (ARYD3) from a high temperature, high salinity tertiary oil reservoir in north central Oklahoma, USA.</title>
        <authorList>
            <person name="Youssef N.H."/>
            <person name="Yadav A."/>
            <person name="Elshahed M.S."/>
        </authorList>
    </citation>
    <scope>NUCLEOTIDE SEQUENCE [LARGE SCALE GENOMIC DNA]</scope>
    <source>
        <strain evidence="3">ARYD3</strain>
    </source>
</reference>
<protein>
    <submittedName>
        <fullName evidence="3">Helix-turn-helix domain-containing protein</fullName>
    </submittedName>
</protein>
<dbReference type="AlphaFoldDB" id="A0A5D0MAE6"/>
<dbReference type="InterPro" id="IPR052345">
    <property type="entry name" value="Rad_response_metalloprotease"/>
</dbReference>